<proteinExistence type="predicted"/>
<evidence type="ECO:0008006" key="4">
    <source>
        <dbReference type="Google" id="ProtNLM"/>
    </source>
</evidence>
<comment type="caution">
    <text evidence="2">The sequence shown here is derived from an EMBL/GenBank/DDBJ whole genome shotgun (WGS) entry which is preliminary data.</text>
</comment>
<accession>A0ABR1Y8E8</accession>
<evidence type="ECO:0000313" key="3">
    <source>
        <dbReference type="Proteomes" id="UP001456524"/>
    </source>
</evidence>
<evidence type="ECO:0000313" key="2">
    <source>
        <dbReference type="EMBL" id="KAK8178010.1"/>
    </source>
</evidence>
<evidence type="ECO:0000256" key="1">
    <source>
        <dbReference type="SAM" id="SignalP"/>
    </source>
</evidence>
<protein>
    <recommendedName>
        <fullName evidence="4">Secreted protein</fullName>
    </recommendedName>
</protein>
<dbReference type="EMBL" id="JBBWUH010000001">
    <property type="protein sequence ID" value="KAK8178010.1"/>
    <property type="molecule type" value="Genomic_DNA"/>
</dbReference>
<dbReference type="Proteomes" id="UP001456524">
    <property type="component" value="Unassembled WGS sequence"/>
</dbReference>
<organism evidence="2 3">
    <name type="scientific">Phyllosticta citrichinensis</name>
    <dbReference type="NCBI Taxonomy" id="1130410"/>
    <lineage>
        <taxon>Eukaryota</taxon>
        <taxon>Fungi</taxon>
        <taxon>Dikarya</taxon>
        <taxon>Ascomycota</taxon>
        <taxon>Pezizomycotina</taxon>
        <taxon>Dothideomycetes</taxon>
        <taxon>Dothideomycetes incertae sedis</taxon>
        <taxon>Botryosphaeriales</taxon>
        <taxon>Phyllostictaceae</taxon>
        <taxon>Phyllosticta</taxon>
    </lineage>
</organism>
<feature type="chain" id="PRO_5046621489" description="Secreted protein" evidence="1">
    <location>
        <begin position="19"/>
        <end position="164"/>
    </location>
</feature>
<reference evidence="2 3" key="1">
    <citation type="journal article" date="2022" name="G3 (Bethesda)">
        <title>Enemy or ally: a genomic approach to elucidate the lifestyle of Phyllosticta citrichinaensis.</title>
        <authorList>
            <person name="Buijs V.A."/>
            <person name="Groenewald J.Z."/>
            <person name="Haridas S."/>
            <person name="LaButti K.M."/>
            <person name="Lipzen A."/>
            <person name="Martin F.M."/>
            <person name="Barry K."/>
            <person name="Grigoriev I.V."/>
            <person name="Crous P.W."/>
            <person name="Seidl M.F."/>
        </authorList>
    </citation>
    <scope>NUCLEOTIDE SEQUENCE [LARGE SCALE GENOMIC DNA]</scope>
    <source>
        <strain evidence="2 3">CBS 129764</strain>
    </source>
</reference>
<keyword evidence="3" id="KW-1185">Reference proteome</keyword>
<sequence>MLFGSWMVLWLHPRFTYLMFVGRQGRGVFPFRCSLRIKLPSRRPTTLLSTSTTRSLNAELDMPTLHPPMTRLHDKATVHHLCFSSRILFLRLAKVFRKSHSRALFFRSMADANGHVRALRIPSRTALCAWLMFIPKALSTCFVHTAWRSSLCNNNRFFNSKSTP</sequence>
<feature type="signal peptide" evidence="1">
    <location>
        <begin position="1"/>
        <end position="18"/>
    </location>
</feature>
<name>A0ABR1Y8E8_9PEZI</name>
<gene>
    <name evidence="2" type="ORF">IWX90DRAFT_39921</name>
</gene>
<keyword evidence="1" id="KW-0732">Signal</keyword>